<organism evidence="1 2">
    <name type="scientific">Agrobacterium tomkonis CFBP 6623</name>
    <dbReference type="NCBI Taxonomy" id="1183432"/>
    <lineage>
        <taxon>Bacteria</taxon>
        <taxon>Pseudomonadati</taxon>
        <taxon>Pseudomonadota</taxon>
        <taxon>Alphaproteobacteria</taxon>
        <taxon>Hyphomicrobiales</taxon>
        <taxon>Rhizobiaceae</taxon>
        <taxon>Rhizobium/Agrobacterium group</taxon>
        <taxon>Agrobacterium</taxon>
        <taxon>Agrobacterium tumefaciens complex</taxon>
    </lineage>
</organism>
<dbReference type="Proteomes" id="UP000191988">
    <property type="component" value="Unassembled WGS sequence"/>
</dbReference>
<accession>A0A1S7P2S7</accession>
<protein>
    <submittedName>
        <fullName evidence="1">Uncharacterized protein</fullName>
    </submittedName>
</protein>
<sequence>MTAPSRRPSSGPRQLRSSIRQLAPYNLTGYELWLFGEALISKYREIRVKTDPTTKSRLSQK</sequence>
<name>A0A1S7P2S7_9HYPH</name>
<evidence type="ECO:0000313" key="2">
    <source>
        <dbReference type="Proteomes" id="UP000191988"/>
    </source>
</evidence>
<reference evidence="2" key="1">
    <citation type="submission" date="2016-01" db="EMBL/GenBank/DDBJ databases">
        <authorList>
            <person name="Regsiter A."/>
            <person name="william w."/>
        </authorList>
    </citation>
    <scope>NUCLEOTIDE SEQUENCE [LARGE SCALE GENOMIC DNA]</scope>
    <source>
        <strain evidence="2">CFBP 6623</strain>
    </source>
</reference>
<evidence type="ECO:0000313" key="1">
    <source>
        <dbReference type="EMBL" id="CUX14777.1"/>
    </source>
</evidence>
<gene>
    <name evidence="1" type="ORF">AGR3A_Cc190125</name>
</gene>
<keyword evidence="2" id="KW-1185">Reference proteome</keyword>
<dbReference type="EMBL" id="FBWK01000011">
    <property type="protein sequence ID" value="CUX14777.1"/>
    <property type="molecule type" value="Genomic_DNA"/>
</dbReference>
<proteinExistence type="predicted"/>
<dbReference type="AlphaFoldDB" id="A0A1S7P2S7"/>